<feature type="region of interest" description="Disordered" evidence="1">
    <location>
        <begin position="256"/>
        <end position="279"/>
    </location>
</feature>
<evidence type="ECO:0000313" key="2">
    <source>
        <dbReference type="EMBL" id="KAL1590983.1"/>
    </source>
</evidence>
<accession>A0AB34L1J3</accession>
<organism evidence="2 3">
    <name type="scientific">Cladosporium halotolerans</name>
    <dbReference type="NCBI Taxonomy" id="1052096"/>
    <lineage>
        <taxon>Eukaryota</taxon>
        <taxon>Fungi</taxon>
        <taxon>Dikarya</taxon>
        <taxon>Ascomycota</taxon>
        <taxon>Pezizomycotina</taxon>
        <taxon>Dothideomycetes</taxon>
        <taxon>Dothideomycetidae</taxon>
        <taxon>Cladosporiales</taxon>
        <taxon>Cladosporiaceae</taxon>
        <taxon>Cladosporium</taxon>
    </lineage>
</organism>
<dbReference type="GeneID" id="96001540"/>
<feature type="compositionally biased region" description="Basic and acidic residues" evidence="1">
    <location>
        <begin position="266"/>
        <end position="276"/>
    </location>
</feature>
<feature type="compositionally biased region" description="Acidic residues" evidence="1">
    <location>
        <begin position="191"/>
        <end position="206"/>
    </location>
</feature>
<protein>
    <submittedName>
        <fullName evidence="2">Uncharacterized protein</fullName>
    </submittedName>
</protein>
<dbReference type="AlphaFoldDB" id="A0AB34L1J3"/>
<proteinExistence type="predicted"/>
<dbReference type="Proteomes" id="UP000803884">
    <property type="component" value="Unassembled WGS sequence"/>
</dbReference>
<sequence length="305" mass="34700">MRRQTPIAHLLYSHLFPRPTDDDPPSFAAHLAKNLVQEVRREVNEFYGELVTIEAKYPGLDYCYGPHRMRLGRFEHHRRLFAVFDELNLTYQEIQDFCCWEGTRWARERYEKDEGVTIVDTTANEIRPYVDRKLRRSAAGRAEDAEHRRGSITRKTDISVVFQDAPRAAGRRSRAHQPQAAVYIPTTGDGPEQDDGREPEDDEDTNMSDSASDATASPLPPSEETGSIEWHRARVEALERSRDAVLRDQLQTALAQGVPLTPEQEQMLKEQHERSDSQALDVARSVWYGQRALNGEASTSARAAA</sequence>
<feature type="region of interest" description="Disordered" evidence="1">
    <location>
        <begin position="166"/>
        <end position="229"/>
    </location>
</feature>
<comment type="caution">
    <text evidence="2">The sequence shown here is derived from an EMBL/GenBank/DDBJ whole genome shotgun (WGS) entry which is preliminary data.</text>
</comment>
<gene>
    <name evidence="2" type="ORF">WHR41_00096</name>
</gene>
<dbReference type="RefSeq" id="XP_069234088.1">
    <property type="nucleotide sequence ID" value="XM_069368702.1"/>
</dbReference>
<name>A0AB34L1J3_9PEZI</name>
<evidence type="ECO:0000256" key="1">
    <source>
        <dbReference type="SAM" id="MobiDB-lite"/>
    </source>
</evidence>
<evidence type="ECO:0000313" key="3">
    <source>
        <dbReference type="Proteomes" id="UP000803884"/>
    </source>
</evidence>
<dbReference type="EMBL" id="JAAQHG020000001">
    <property type="protein sequence ID" value="KAL1590983.1"/>
    <property type="molecule type" value="Genomic_DNA"/>
</dbReference>
<reference evidence="2 3" key="1">
    <citation type="journal article" date="2020" name="Microbiol. Resour. Announc.">
        <title>Draft Genome Sequence of a Cladosporium Species Isolated from the Mesophotic Ascidian Didemnum maculosum.</title>
        <authorList>
            <person name="Gioti A."/>
            <person name="Siaperas R."/>
            <person name="Nikolaivits E."/>
            <person name="Le Goff G."/>
            <person name="Ouazzani J."/>
            <person name="Kotoulas G."/>
            <person name="Topakas E."/>
        </authorList>
    </citation>
    <scope>NUCLEOTIDE SEQUENCE [LARGE SCALE GENOMIC DNA]</scope>
    <source>
        <strain evidence="2 3">TM138-S3</strain>
    </source>
</reference>
<keyword evidence="3" id="KW-1185">Reference proteome</keyword>